<evidence type="ECO:0000259" key="7">
    <source>
        <dbReference type="Pfam" id="PF02826"/>
    </source>
</evidence>
<dbReference type="GO" id="GO:0004617">
    <property type="term" value="F:phosphoglycerate dehydrogenase activity"/>
    <property type="evidence" value="ECO:0007669"/>
    <property type="project" value="TreeGrafter"/>
</dbReference>
<organism evidence="8 9">
    <name type="scientific">Anaeromyxobacter dehalogenans (strain 2CP-C)</name>
    <dbReference type="NCBI Taxonomy" id="290397"/>
    <lineage>
        <taxon>Bacteria</taxon>
        <taxon>Pseudomonadati</taxon>
        <taxon>Myxococcota</taxon>
        <taxon>Myxococcia</taxon>
        <taxon>Myxococcales</taxon>
        <taxon>Cystobacterineae</taxon>
        <taxon>Anaeromyxobacteraceae</taxon>
        <taxon>Anaeromyxobacter</taxon>
    </lineage>
</organism>
<dbReference type="STRING" id="290397.Adeh_2960"/>
<dbReference type="PANTHER" id="PTHR42938">
    <property type="entry name" value="FORMATE DEHYDROGENASE 1"/>
    <property type="match status" value="1"/>
</dbReference>
<dbReference type="SUPFAM" id="SSF52283">
    <property type="entry name" value="Formate/glycerate dehydrogenase catalytic domain-like"/>
    <property type="match status" value="1"/>
</dbReference>
<name>Q2IDS5_ANADE</name>
<dbReference type="InterPro" id="IPR006139">
    <property type="entry name" value="D-isomer_2_OHA_DH_cat_dom"/>
</dbReference>
<evidence type="ECO:0000259" key="6">
    <source>
        <dbReference type="Pfam" id="PF00389"/>
    </source>
</evidence>
<accession>Q2IDS5</accession>
<keyword evidence="3" id="KW-0007">Acetylation</keyword>
<keyword evidence="5" id="KW-0560">Oxidoreductase</keyword>
<dbReference type="InterPro" id="IPR036291">
    <property type="entry name" value="NAD(P)-bd_dom_sf"/>
</dbReference>
<dbReference type="PANTHER" id="PTHR42938:SF22">
    <property type="entry name" value="D-3-PHOSPHOGLYCERATE DEHYDROGENASE"/>
    <property type="match status" value="1"/>
</dbReference>
<dbReference type="AlphaFoldDB" id="Q2IDS5"/>
<dbReference type="CDD" id="cd12174">
    <property type="entry name" value="PGDH_like_3"/>
    <property type="match status" value="1"/>
</dbReference>
<dbReference type="SUPFAM" id="SSF51735">
    <property type="entry name" value="NAD(P)-binding Rossmann-fold domains"/>
    <property type="match status" value="1"/>
</dbReference>
<dbReference type="OrthoDB" id="9793626at2"/>
<feature type="domain" description="D-isomer specific 2-hydroxyacid dehydrogenase catalytic" evidence="6">
    <location>
        <begin position="4"/>
        <end position="316"/>
    </location>
</feature>
<reference evidence="8 9" key="1">
    <citation type="submission" date="2006-01" db="EMBL/GenBank/DDBJ databases">
        <title>Complete sequence of Anaeromyxobacter dehalogenans 2CP-C.</title>
        <authorList>
            <consortium name="US DOE Joint Genome Institute"/>
            <person name="Copeland A."/>
            <person name="Lucas S."/>
            <person name="Lapidus A."/>
            <person name="Barry K."/>
            <person name="Detter J.C."/>
            <person name="Glavina T."/>
            <person name="Hammon N."/>
            <person name="Israni S."/>
            <person name="Pitluck S."/>
            <person name="Brettin T."/>
            <person name="Bruce D."/>
            <person name="Han C."/>
            <person name="Tapia R."/>
            <person name="Gilna P."/>
            <person name="Kiss H."/>
            <person name="Schmutz J."/>
            <person name="Larimer F."/>
            <person name="Land M."/>
            <person name="Kyrpides N."/>
            <person name="Anderson I."/>
            <person name="Sanford R.A."/>
            <person name="Ritalahti K.M."/>
            <person name="Thomas H.S."/>
            <person name="Kirby J.R."/>
            <person name="Zhulin I.B."/>
            <person name="Loeffler F.E."/>
            <person name="Richardson P."/>
        </authorList>
    </citation>
    <scope>NUCLEOTIDE SEQUENCE [LARGE SCALE GENOMIC DNA]</scope>
    <source>
        <strain evidence="8 9">2CP-C</strain>
    </source>
</reference>
<dbReference type="eggNOG" id="COG0111">
    <property type="taxonomic scope" value="Bacteria"/>
</dbReference>
<evidence type="ECO:0000256" key="1">
    <source>
        <dbReference type="ARBA" id="ARBA00011881"/>
    </source>
</evidence>
<dbReference type="EMBL" id="CP000251">
    <property type="protein sequence ID" value="ABC82730.1"/>
    <property type="molecule type" value="Genomic_DNA"/>
</dbReference>
<dbReference type="Pfam" id="PF02826">
    <property type="entry name" value="2-Hacid_dh_C"/>
    <property type="match status" value="1"/>
</dbReference>
<dbReference type="GO" id="GO:0051287">
    <property type="term" value="F:NAD binding"/>
    <property type="evidence" value="ECO:0007669"/>
    <property type="project" value="InterPro"/>
</dbReference>
<dbReference type="Gene3D" id="3.40.50.720">
    <property type="entry name" value="NAD(P)-binding Rossmann-like Domain"/>
    <property type="match status" value="2"/>
</dbReference>
<protein>
    <submittedName>
        <fullName evidence="8">NAD-binding D-isomer specific 2-hydroxyacid dehydrogenase</fullName>
    </submittedName>
</protein>
<dbReference type="HOGENOM" id="CLU_019796_1_3_7"/>
<evidence type="ECO:0000256" key="4">
    <source>
        <dbReference type="ARBA" id="ARBA00029440"/>
    </source>
</evidence>
<comment type="similarity">
    <text evidence="5">Belongs to the D-isomer specific 2-hydroxyacid dehydrogenase family.</text>
</comment>
<dbReference type="Pfam" id="PF00389">
    <property type="entry name" value="2-Hacid_dh"/>
    <property type="match status" value="1"/>
</dbReference>
<comment type="pathway">
    <text evidence="4">Amino-acid biosynthesis.</text>
</comment>
<dbReference type="Gene3D" id="3.30.70.260">
    <property type="match status" value="1"/>
</dbReference>
<evidence type="ECO:0000256" key="2">
    <source>
        <dbReference type="ARBA" id="ARBA00022553"/>
    </source>
</evidence>
<dbReference type="Proteomes" id="UP000001935">
    <property type="component" value="Chromosome"/>
</dbReference>
<keyword evidence="2" id="KW-0597">Phosphoprotein</keyword>
<evidence type="ECO:0000313" key="8">
    <source>
        <dbReference type="EMBL" id="ABC82730.1"/>
    </source>
</evidence>
<dbReference type="KEGG" id="ade:Adeh_2960"/>
<proteinExistence type="inferred from homology"/>
<gene>
    <name evidence="8" type="ordered locus">Adeh_2960</name>
</gene>
<comment type="subunit">
    <text evidence="1">Homotetramer.</text>
</comment>
<dbReference type="RefSeq" id="WP_011422012.1">
    <property type="nucleotide sequence ID" value="NC_007760.1"/>
</dbReference>
<evidence type="ECO:0000313" key="9">
    <source>
        <dbReference type="Proteomes" id="UP000001935"/>
    </source>
</evidence>
<evidence type="ECO:0000256" key="3">
    <source>
        <dbReference type="ARBA" id="ARBA00022990"/>
    </source>
</evidence>
<dbReference type="SUPFAM" id="SSF55021">
    <property type="entry name" value="ACT-like"/>
    <property type="match status" value="1"/>
</dbReference>
<dbReference type="InterPro" id="IPR006140">
    <property type="entry name" value="D-isomer_DH_NAD-bd"/>
</dbReference>
<evidence type="ECO:0000256" key="5">
    <source>
        <dbReference type="RuleBase" id="RU003719"/>
    </source>
</evidence>
<sequence length="399" mass="42191">MKILVADAFPADRLQDLAALGLEVELRADVPAKDLPAAAAGASILVVRSKQVSAEVFERAPGLSLVVRAGAGVNTIDVAAASRRGVYVTNCPGQNSIAVAELAIGLLVALDRRIPDNVAALRAGRWDKKRFSEAEGLFGRTLGVAGVGAIGREVAVRARALGMRVVAWSRSLDDARARALGVERAPDLVALARASDALSLHLPLARETRGVISREVLEALRPGALLVNTARAELVDQDALLELAAAGRLRVGTDVFAGEPEKGQAELDSPLAKLPGVYGTHHIGASTAQAQDAIARETVRIVEAFVRSGQVPNCVNVARKTSARARLVVRHVDRVGVIANVMALIREAGINAQEIRNTVFDEAVAASCAIDLDERPPEDVVNRIRARADEILFVGCFDL</sequence>
<feature type="domain" description="D-isomer specific 2-hydroxyacid dehydrogenase NAD-binding" evidence="7">
    <location>
        <begin position="104"/>
        <end position="284"/>
    </location>
</feature>
<dbReference type="InterPro" id="IPR045865">
    <property type="entry name" value="ACT-like_dom_sf"/>
</dbReference>